<evidence type="ECO:0000256" key="8">
    <source>
        <dbReference type="ARBA" id="ARBA00022840"/>
    </source>
</evidence>
<dbReference type="Gene3D" id="1.10.287.130">
    <property type="match status" value="1"/>
</dbReference>
<dbReference type="Gene3D" id="3.30.565.10">
    <property type="entry name" value="Histidine kinase-like ATPase, C-terminal domain"/>
    <property type="match status" value="1"/>
</dbReference>
<dbReference type="Proteomes" id="UP000658225">
    <property type="component" value="Unassembled WGS sequence"/>
</dbReference>
<evidence type="ECO:0000313" key="12">
    <source>
        <dbReference type="EMBL" id="MBE1553261.1"/>
    </source>
</evidence>
<evidence type="ECO:0000256" key="10">
    <source>
        <dbReference type="SAM" id="Phobius"/>
    </source>
</evidence>
<dbReference type="SUPFAM" id="SSF55874">
    <property type="entry name" value="ATPase domain of HSP90 chaperone/DNA topoisomerase II/histidine kinase"/>
    <property type="match status" value="1"/>
</dbReference>
<dbReference type="PROSITE" id="PS50109">
    <property type="entry name" value="HIS_KIN"/>
    <property type="match status" value="1"/>
</dbReference>
<evidence type="ECO:0000256" key="2">
    <source>
        <dbReference type="ARBA" id="ARBA00004370"/>
    </source>
</evidence>
<name>A0A927R1X4_9BACL</name>
<evidence type="ECO:0000259" key="11">
    <source>
        <dbReference type="PROSITE" id="PS50109"/>
    </source>
</evidence>
<dbReference type="CDD" id="cd00082">
    <property type="entry name" value="HisKA"/>
    <property type="match status" value="1"/>
</dbReference>
<keyword evidence="5" id="KW-0808">Transferase</keyword>
<evidence type="ECO:0000256" key="5">
    <source>
        <dbReference type="ARBA" id="ARBA00022679"/>
    </source>
</evidence>
<dbReference type="GO" id="GO:0016036">
    <property type="term" value="P:cellular response to phosphate starvation"/>
    <property type="evidence" value="ECO:0007669"/>
    <property type="project" value="TreeGrafter"/>
</dbReference>
<dbReference type="PANTHER" id="PTHR45453:SF1">
    <property type="entry name" value="PHOSPHATE REGULON SENSOR PROTEIN PHOR"/>
    <property type="match status" value="1"/>
</dbReference>
<dbReference type="PRINTS" id="PR00344">
    <property type="entry name" value="BCTRLSENSOR"/>
</dbReference>
<dbReference type="SMART" id="SM00387">
    <property type="entry name" value="HATPase_c"/>
    <property type="match status" value="1"/>
</dbReference>
<dbReference type="InterPro" id="IPR050351">
    <property type="entry name" value="BphY/WalK/GraS-like"/>
</dbReference>
<dbReference type="InterPro" id="IPR036097">
    <property type="entry name" value="HisK_dim/P_sf"/>
</dbReference>
<evidence type="ECO:0000256" key="1">
    <source>
        <dbReference type="ARBA" id="ARBA00000085"/>
    </source>
</evidence>
<keyword evidence="4" id="KW-0597">Phosphoprotein</keyword>
<evidence type="ECO:0000256" key="3">
    <source>
        <dbReference type="ARBA" id="ARBA00012438"/>
    </source>
</evidence>
<evidence type="ECO:0000256" key="6">
    <source>
        <dbReference type="ARBA" id="ARBA00022741"/>
    </source>
</evidence>
<dbReference type="AlphaFoldDB" id="A0A927R1X4"/>
<evidence type="ECO:0000256" key="9">
    <source>
        <dbReference type="ARBA" id="ARBA00023012"/>
    </source>
</evidence>
<keyword evidence="10" id="KW-0472">Membrane</keyword>
<comment type="catalytic activity">
    <reaction evidence="1">
        <text>ATP + protein L-histidine = ADP + protein N-phospho-L-histidine.</text>
        <dbReference type="EC" id="2.7.13.3"/>
    </reaction>
</comment>
<dbReference type="InterPro" id="IPR036890">
    <property type="entry name" value="HATPase_C_sf"/>
</dbReference>
<dbReference type="Pfam" id="PF00512">
    <property type="entry name" value="HisKA"/>
    <property type="match status" value="1"/>
</dbReference>
<reference evidence="12" key="1">
    <citation type="submission" date="2020-10" db="EMBL/GenBank/DDBJ databases">
        <title>Genomic Encyclopedia of Type Strains, Phase IV (KMG-IV): sequencing the most valuable type-strain genomes for metagenomic binning, comparative biology and taxonomic classification.</title>
        <authorList>
            <person name="Goeker M."/>
        </authorList>
    </citation>
    <scope>NUCLEOTIDE SEQUENCE</scope>
    <source>
        <strain evidence="12">DSM 13886</strain>
    </source>
</reference>
<dbReference type="InterPro" id="IPR003661">
    <property type="entry name" value="HisK_dim/P_dom"/>
</dbReference>
<dbReference type="GO" id="GO:0000155">
    <property type="term" value="F:phosphorelay sensor kinase activity"/>
    <property type="evidence" value="ECO:0007669"/>
    <property type="project" value="InterPro"/>
</dbReference>
<feature type="domain" description="Histidine kinase" evidence="11">
    <location>
        <begin position="345"/>
        <end position="554"/>
    </location>
</feature>
<keyword evidence="7 12" id="KW-0418">Kinase</keyword>
<dbReference type="RefSeq" id="WP_192597071.1">
    <property type="nucleotide sequence ID" value="NZ_JADBEL010000001.1"/>
</dbReference>
<evidence type="ECO:0000313" key="13">
    <source>
        <dbReference type="Proteomes" id="UP000658225"/>
    </source>
</evidence>
<gene>
    <name evidence="12" type="ORF">H4683_000330</name>
</gene>
<dbReference type="SMART" id="SM00388">
    <property type="entry name" value="HisKA"/>
    <property type="match status" value="1"/>
</dbReference>
<feature type="transmembrane region" description="Helical" evidence="10">
    <location>
        <begin position="12"/>
        <end position="36"/>
    </location>
</feature>
<dbReference type="EMBL" id="JADBEL010000001">
    <property type="protein sequence ID" value="MBE1553261.1"/>
    <property type="molecule type" value="Genomic_DNA"/>
</dbReference>
<dbReference type="SUPFAM" id="SSF47384">
    <property type="entry name" value="Homodimeric domain of signal transducing histidine kinase"/>
    <property type="match status" value="1"/>
</dbReference>
<dbReference type="GO" id="GO:0004721">
    <property type="term" value="F:phosphoprotein phosphatase activity"/>
    <property type="evidence" value="ECO:0007669"/>
    <property type="project" value="TreeGrafter"/>
</dbReference>
<keyword evidence="13" id="KW-1185">Reference proteome</keyword>
<keyword evidence="10" id="KW-1133">Transmembrane helix</keyword>
<dbReference type="InterPro" id="IPR004358">
    <property type="entry name" value="Sig_transdc_His_kin-like_C"/>
</dbReference>
<dbReference type="GO" id="GO:0005886">
    <property type="term" value="C:plasma membrane"/>
    <property type="evidence" value="ECO:0007669"/>
    <property type="project" value="TreeGrafter"/>
</dbReference>
<comment type="caution">
    <text evidence="12">The sequence shown here is derived from an EMBL/GenBank/DDBJ whole genome shotgun (WGS) entry which is preliminary data.</text>
</comment>
<comment type="subcellular location">
    <subcellularLocation>
        <location evidence="2">Membrane</location>
    </subcellularLocation>
</comment>
<keyword evidence="6" id="KW-0547">Nucleotide-binding</keyword>
<keyword evidence="10" id="KW-0812">Transmembrane</keyword>
<keyword evidence="9" id="KW-0902">Two-component regulatory system</keyword>
<dbReference type="PANTHER" id="PTHR45453">
    <property type="entry name" value="PHOSPHATE REGULON SENSOR PROTEIN PHOR"/>
    <property type="match status" value="1"/>
</dbReference>
<dbReference type="EC" id="2.7.13.3" evidence="3"/>
<sequence length="554" mass="62973">MNLSRKMTIRFVTYFFMFYAVLIVVSFGILMGAFTMTFSSFEEDIREAVSSDLEKGISRTAIGKYSMSNDLIELAERSGGIVRLIAGDGRVVATSGKGEIHPDIYTFSDFSKLQNDKGNYLWQFENGVFLLFTEYTKADALLETLQRERDFPLLSTEGTEYVKVADAVFERYDALGNRIEVVNGSSKEALRGTDLLSASNLLTEQKEIIATVLLSDGSTAVVRMENPYFFSFDSKMITILKKMGLAFLIFHVFLLLFTLIYSLWIGTRLGRPVLYFLKRIEQLARKDYSQLKDTKLRVNSDGRLKRKYRIYEDIDRSLFMLSMNLADNERKLQLTEKLREEWITGLSHDLKTPLSSVYGYAVMLSSDHSWTGDEVRDFACTMRDKADYMDALIDDLTYTYQLKNDGVLLEKERVELGEYIVGYAKRYIAEDIRLSEMEGSIYVFIDPIRFSRVLDNVIGNAVKHNPDHTPIHIAISAKDDSVLLEVRDEGEGMTADIVENLFNRYYRGTNTTSDESGTGLGLTIARQLVEAHDGEIDVESSGQGTTIRIKIPKL</sequence>
<evidence type="ECO:0000256" key="7">
    <source>
        <dbReference type="ARBA" id="ARBA00022777"/>
    </source>
</evidence>
<accession>A0A927R1X4</accession>
<dbReference type="InterPro" id="IPR005467">
    <property type="entry name" value="His_kinase_dom"/>
</dbReference>
<organism evidence="12 13">
    <name type="scientific">Sporosarcina limicola</name>
    <dbReference type="NCBI Taxonomy" id="34101"/>
    <lineage>
        <taxon>Bacteria</taxon>
        <taxon>Bacillati</taxon>
        <taxon>Bacillota</taxon>
        <taxon>Bacilli</taxon>
        <taxon>Bacillales</taxon>
        <taxon>Caryophanaceae</taxon>
        <taxon>Sporosarcina</taxon>
    </lineage>
</organism>
<dbReference type="Pfam" id="PF02518">
    <property type="entry name" value="HATPase_c"/>
    <property type="match status" value="1"/>
</dbReference>
<protein>
    <recommendedName>
        <fullName evidence="3">histidine kinase</fullName>
        <ecNumber evidence="3">2.7.13.3</ecNumber>
    </recommendedName>
</protein>
<evidence type="ECO:0000256" key="4">
    <source>
        <dbReference type="ARBA" id="ARBA00022553"/>
    </source>
</evidence>
<dbReference type="GO" id="GO:0005524">
    <property type="term" value="F:ATP binding"/>
    <property type="evidence" value="ECO:0007669"/>
    <property type="project" value="UniProtKB-KW"/>
</dbReference>
<keyword evidence="8" id="KW-0067">ATP-binding</keyword>
<feature type="transmembrane region" description="Helical" evidence="10">
    <location>
        <begin position="245"/>
        <end position="264"/>
    </location>
</feature>
<dbReference type="InterPro" id="IPR003594">
    <property type="entry name" value="HATPase_dom"/>
</dbReference>
<proteinExistence type="predicted"/>